<dbReference type="GO" id="GO:0005576">
    <property type="term" value="C:extracellular region"/>
    <property type="evidence" value="ECO:0007669"/>
    <property type="project" value="InterPro"/>
</dbReference>
<dbReference type="GO" id="GO:0030246">
    <property type="term" value="F:carbohydrate binding"/>
    <property type="evidence" value="ECO:0007669"/>
    <property type="project" value="InterPro"/>
</dbReference>
<evidence type="ECO:0000256" key="1">
    <source>
        <dbReference type="SAM" id="MobiDB-lite"/>
    </source>
</evidence>
<dbReference type="SUPFAM" id="SSF51055">
    <property type="entry name" value="Carbohydrate binding domain"/>
    <property type="match status" value="1"/>
</dbReference>
<dbReference type="Gene3D" id="2.10.10.20">
    <property type="entry name" value="Carbohydrate-binding module superfamily 5/12"/>
    <property type="match status" value="1"/>
</dbReference>
<evidence type="ECO:0000313" key="2">
    <source>
        <dbReference type="EMBL" id="PEN82604.1"/>
    </source>
</evidence>
<organism evidence="2 3">
    <name type="scientific">Bacillus cereus</name>
    <dbReference type="NCBI Taxonomy" id="1396"/>
    <lineage>
        <taxon>Bacteria</taxon>
        <taxon>Bacillati</taxon>
        <taxon>Bacillota</taxon>
        <taxon>Bacilli</taxon>
        <taxon>Bacillales</taxon>
        <taxon>Bacillaceae</taxon>
        <taxon>Bacillus</taxon>
        <taxon>Bacillus cereus group</taxon>
    </lineage>
</organism>
<dbReference type="InterPro" id="IPR036573">
    <property type="entry name" value="CBM_sf_5/12"/>
</dbReference>
<comment type="caution">
    <text evidence="2">The sequence shown here is derived from an EMBL/GenBank/DDBJ whole genome shotgun (WGS) entry which is preliminary data.</text>
</comment>
<name>A0A9X6U6D8_BACCE</name>
<protein>
    <submittedName>
        <fullName evidence="2">Uncharacterized protein</fullName>
    </submittedName>
</protein>
<reference evidence="2 3" key="1">
    <citation type="submission" date="2017-09" db="EMBL/GenBank/DDBJ databases">
        <title>Large-scale bioinformatics analysis of Bacillus genomes uncovers conserved roles of natural products in bacterial physiology.</title>
        <authorList>
            <consortium name="Agbiome Team Llc"/>
            <person name="Bleich R.M."/>
            <person name="Kirk G.J."/>
            <person name="Santa Maria K.C."/>
            <person name="Allen S.E."/>
            <person name="Farag S."/>
            <person name="Shank E.A."/>
            <person name="Bowers A."/>
        </authorList>
    </citation>
    <scope>NUCLEOTIDE SEQUENCE [LARGE SCALE GENOMIC DNA]</scope>
    <source>
        <strain evidence="2 3">AFS027647</strain>
    </source>
</reference>
<dbReference type="GO" id="GO:0004553">
    <property type="term" value="F:hydrolase activity, hydrolyzing O-glycosyl compounds"/>
    <property type="evidence" value="ECO:0007669"/>
    <property type="project" value="InterPro"/>
</dbReference>
<accession>A0A9X6U6D8</accession>
<evidence type="ECO:0000313" key="3">
    <source>
        <dbReference type="Proteomes" id="UP000220691"/>
    </source>
</evidence>
<dbReference type="AlphaFoldDB" id="A0A9X6U6D8"/>
<dbReference type="EMBL" id="NUAN01000242">
    <property type="protein sequence ID" value="PEN82604.1"/>
    <property type="molecule type" value="Genomic_DNA"/>
</dbReference>
<feature type="region of interest" description="Disordered" evidence="1">
    <location>
        <begin position="104"/>
        <end position="140"/>
    </location>
</feature>
<feature type="compositionally biased region" description="Basic and acidic residues" evidence="1">
    <location>
        <begin position="104"/>
        <end position="126"/>
    </location>
</feature>
<dbReference type="Proteomes" id="UP000220691">
    <property type="component" value="Unassembled WGS sequence"/>
</dbReference>
<dbReference type="RefSeq" id="WP_098127771.1">
    <property type="nucleotide sequence ID" value="NZ_NUAN01000242.1"/>
</dbReference>
<proteinExistence type="predicted"/>
<gene>
    <name evidence="2" type="ORF">CN553_28595</name>
</gene>
<sequence length="157" mass="18266">MPHQAQIDGWQKNKLYDKGAIVTHKGFQYEAQDSVCIDEPGEREVWRVMDTQSVKTFTHNGKTCRVKYNAASKKFYFEGNPQMKVWKIITPNEEERAILDKKAIEGDVSPAKDKPVVPNKKEKNRYEEDDIVNYEGNQYQSQSYSMGDKLNWNKTNL</sequence>
<dbReference type="GO" id="GO:0005975">
    <property type="term" value="P:carbohydrate metabolic process"/>
    <property type="evidence" value="ECO:0007669"/>
    <property type="project" value="InterPro"/>
</dbReference>